<reference evidence="1 2" key="1">
    <citation type="submission" date="2013-06" db="EMBL/GenBank/DDBJ databases">
        <title>The Genome Sequence of Acinetobacter gyllenbergii CIP 110306.</title>
        <authorList>
            <consortium name="The Broad Institute Genome Sequencing Platform"/>
            <consortium name="The Broad Institute Genome Sequencing Center for Infectious Disease"/>
            <person name="Cerqueira G."/>
            <person name="Feldgarden M."/>
            <person name="Courvalin P."/>
            <person name="Perichon B."/>
            <person name="Grillot-Courvalin C."/>
            <person name="Clermont D."/>
            <person name="Rocha E."/>
            <person name="Yoon E.-J."/>
            <person name="Nemec A."/>
            <person name="Young S.K."/>
            <person name="Zeng Q."/>
            <person name="Gargeya S."/>
            <person name="Fitzgerald M."/>
            <person name="Abouelleil A."/>
            <person name="Alvarado L."/>
            <person name="Berlin A.M."/>
            <person name="Chapman S.B."/>
            <person name="Dewar J."/>
            <person name="Goldberg J."/>
            <person name="Griggs A."/>
            <person name="Gujja S."/>
            <person name="Hansen M."/>
            <person name="Howarth C."/>
            <person name="Imamovic A."/>
            <person name="Larimer J."/>
            <person name="McCowan C."/>
            <person name="Murphy C."/>
            <person name="Pearson M."/>
            <person name="Priest M."/>
            <person name="Roberts A."/>
            <person name="Saif S."/>
            <person name="Shea T."/>
            <person name="Sykes S."/>
            <person name="Wortman J."/>
            <person name="Nusbaum C."/>
            <person name="Birren B."/>
        </authorList>
    </citation>
    <scope>NUCLEOTIDE SEQUENCE [LARGE SCALE GENOMIC DNA]</scope>
    <source>
        <strain evidence="1 2">CIP 110306</strain>
    </source>
</reference>
<comment type="caution">
    <text evidence="1">The sequence shown here is derived from an EMBL/GenBank/DDBJ whole genome shotgun (WGS) entry which is preliminary data.</text>
</comment>
<protein>
    <submittedName>
        <fullName evidence="1">Uncharacterized protein</fullName>
    </submittedName>
</protein>
<gene>
    <name evidence="1" type="ORF">F957_01695</name>
</gene>
<proteinExistence type="predicted"/>
<organism evidence="1 2">
    <name type="scientific">Acinetobacter gyllenbergii CIP 110306 = MTCC 11365</name>
    <dbReference type="NCBI Taxonomy" id="1217657"/>
    <lineage>
        <taxon>Bacteria</taxon>
        <taxon>Pseudomonadati</taxon>
        <taxon>Pseudomonadota</taxon>
        <taxon>Gammaproteobacteria</taxon>
        <taxon>Moraxellales</taxon>
        <taxon>Moraxellaceae</taxon>
        <taxon>Acinetobacter</taxon>
    </lineage>
</organism>
<name>A0A829HID3_9GAMM</name>
<dbReference type="AlphaFoldDB" id="A0A829HID3"/>
<accession>A0A829HID3</accession>
<dbReference type="EMBL" id="ATGG01000012">
    <property type="protein sequence ID" value="EPF87825.1"/>
    <property type="molecule type" value="Genomic_DNA"/>
</dbReference>
<evidence type="ECO:0000313" key="2">
    <source>
        <dbReference type="Proteomes" id="UP000014523"/>
    </source>
</evidence>
<dbReference type="Proteomes" id="UP000014523">
    <property type="component" value="Unassembled WGS sequence"/>
</dbReference>
<sequence>MGKGSRLTFILGVLQKDINKCIYISTGQRDIPIIFPNSFKVKNNIISDGNIELEIGQKIMAIGHATSVDNAISTLNIPYYDCLNKKEIVWIYGQ</sequence>
<evidence type="ECO:0000313" key="1">
    <source>
        <dbReference type="EMBL" id="EPF87825.1"/>
    </source>
</evidence>
<keyword evidence="2" id="KW-1185">Reference proteome</keyword>